<dbReference type="InterPro" id="IPR027417">
    <property type="entry name" value="P-loop_NTPase"/>
</dbReference>
<dbReference type="InterPro" id="IPR056884">
    <property type="entry name" value="NPHP3-like_N"/>
</dbReference>
<sequence>MSRFTEASRSEESSGLMKAPRLEKAATSKQGSGSKQPSRFNEIIGANVPFRSKNAPGHRNPYNVGRTNPGPNIASEAGPCWKNAIQLLEEKHPNEYNVLLSASQKESLKGFLEHLGSTSGELSKGSKSRIYFERLWRALQPFQRLAMVAARADPHQVAPYAVASLFLLIEVSRGLEHRELIIEIFCDIACMVLRCYHFETRFLNPPDPFLIMIQGDIETLKGRITDLFVEALKLAATTQMYLNASGPKRLVDRILAKRVVWQDELIKLRSIDAWCKARKEVMDAESKFQKDNASILGWITKTDQKQEHKALRYDLGIDNVFRDCGMWLFATPEYRSWKEARDASRPVLWLRGTVGTGKTTLMCRVIEELREEFEYEVHVEHRVIYYYCTGSKPGETRSDCNQCLRALIRQLARKPNDLTIAPSVQHEYQKSKVDDSGDSRFIKPECQRLLQELIPSDPKEMRTTIVIDALDECKDGYELLEILSSLLKSRPQSIRLLLSSQLHVNVKLRFSDNVIQSLQIRDTMTKDDMHNFIRKKMEAVNSGNYILNSKPDLYAEVAGELTRCGKGMFQWVKLRIEIFFPMPPLETTAQVRRELNELGNTNPQDLNPTYRRLYANNVIQSQRQNTAKTYRLILSAYEPLTLKQVKEAVSIENDGKINHEINEEYIRKRCHNFVTENEDGYLQFAHESARLFLERVENHGDKDFVDVDDFSDTANHREMVEICLKLMMRPNHPMWLPGKLSSIQENGRLGCSSRVIETNYQETRDMLEQCELGKGFSTYALSNLGSHCLKLGSTHSLGPALSRDLSKVIFEPNTAIYWWFNFAPRSYGSPRRPLPHVRRMRDRHFYRYPHLEEEVLACMRNNRPPDPFLAICIWDLVECVDELRARLFPKTGEWPSALRLPLDVCCLYGSSQTLSKLIELYPGKVDALIMEAHGLLGRIPIQVAIYHSEVDVTRNLLEFERKRAHTRKEGYWTSKQLLSLRGLSWEITCSGNPKAAMILKMLLEFEADQTGARFPPRSGECWVSELAQYPNSVGVTPLRAAAGGGHPDIVSLLLQAGARLTKISETARMTVLESALERFDSQGSEVVELLLRKFPDDWNIFARDDFFVSYLGERSTVKMATYILQKRPQLIHTPNSQGEKAIKIASRWRDCKWSRNDEWCREAGFTDSRYQQLVDVMLKFGAQIADAQVSTEEMIQRKEGKRRWHEECVRREEELKRLPRDHYSHHWSYQTRLL</sequence>
<evidence type="ECO:0000256" key="2">
    <source>
        <dbReference type="PROSITE-ProRule" id="PRU00023"/>
    </source>
</evidence>
<dbReference type="PANTHER" id="PTHR10039">
    <property type="entry name" value="AMELOGENIN"/>
    <property type="match status" value="1"/>
</dbReference>
<feature type="repeat" description="ANK" evidence="2">
    <location>
        <begin position="1033"/>
        <end position="1065"/>
    </location>
</feature>
<evidence type="ECO:0000259" key="4">
    <source>
        <dbReference type="Pfam" id="PF24883"/>
    </source>
</evidence>
<reference evidence="5" key="1">
    <citation type="submission" date="2020-02" db="EMBL/GenBank/DDBJ databases">
        <authorList>
            <person name="Palmer J.M."/>
        </authorList>
    </citation>
    <scope>NUCLEOTIDE SEQUENCE</scope>
    <source>
        <strain evidence="5">EPUS1.4</strain>
        <tissue evidence="5">Thallus</tissue>
    </source>
</reference>
<dbReference type="Proteomes" id="UP000606974">
    <property type="component" value="Unassembled WGS sequence"/>
</dbReference>
<dbReference type="SUPFAM" id="SSF48403">
    <property type="entry name" value="Ankyrin repeat"/>
    <property type="match status" value="1"/>
</dbReference>
<keyword evidence="6" id="KW-1185">Reference proteome</keyword>
<keyword evidence="1" id="KW-0677">Repeat</keyword>
<evidence type="ECO:0000313" key="6">
    <source>
        <dbReference type="Proteomes" id="UP000606974"/>
    </source>
</evidence>
<dbReference type="InterPro" id="IPR002110">
    <property type="entry name" value="Ankyrin_rpt"/>
</dbReference>
<dbReference type="PROSITE" id="PS50088">
    <property type="entry name" value="ANK_REPEAT"/>
    <property type="match status" value="1"/>
</dbReference>
<dbReference type="InterPro" id="IPR036770">
    <property type="entry name" value="Ankyrin_rpt-contain_sf"/>
</dbReference>
<dbReference type="Gene3D" id="3.40.50.300">
    <property type="entry name" value="P-loop containing nucleotide triphosphate hydrolases"/>
    <property type="match status" value="1"/>
</dbReference>
<proteinExistence type="predicted"/>
<dbReference type="PROSITE" id="PS50297">
    <property type="entry name" value="ANK_REP_REGION"/>
    <property type="match status" value="1"/>
</dbReference>
<comment type="caution">
    <text evidence="5">The sequence shown here is derived from an EMBL/GenBank/DDBJ whole genome shotgun (WGS) entry which is preliminary data.</text>
</comment>
<dbReference type="Pfam" id="PF24883">
    <property type="entry name" value="NPHP3_N"/>
    <property type="match status" value="1"/>
</dbReference>
<dbReference type="Gene3D" id="1.25.40.20">
    <property type="entry name" value="Ankyrin repeat-containing domain"/>
    <property type="match status" value="1"/>
</dbReference>
<dbReference type="SUPFAM" id="SSF52540">
    <property type="entry name" value="P-loop containing nucleoside triphosphate hydrolases"/>
    <property type="match status" value="1"/>
</dbReference>
<dbReference type="OrthoDB" id="7464126at2759"/>
<feature type="domain" description="Nephrocystin 3-like N-terminal" evidence="4">
    <location>
        <begin position="324"/>
        <end position="500"/>
    </location>
</feature>
<protein>
    <recommendedName>
        <fullName evidence="4">Nephrocystin 3-like N-terminal domain-containing protein</fullName>
    </recommendedName>
</protein>
<evidence type="ECO:0000313" key="5">
    <source>
        <dbReference type="EMBL" id="KAF7512647.1"/>
    </source>
</evidence>
<keyword evidence="2" id="KW-0040">ANK repeat</keyword>
<organism evidence="5 6">
    <name type="scientific">Endocarpon pusillum</name>
    <dbReference type="NCBI Taxonomy" id="364733"/>
    <lineage>
        <taxon>Eukaryota</taxon>
        <taxon>Fungi</taxon>
        <taxon>Dikarya</taxon>
        <taxon>Ascomycota</taxon>
        <taxon>Pezizomycotina</taxon>
        <taxon>Eurotiomycetes</taxon>
        <taxon>Chaetothyriomycetidae</taxon>
        <taxon>Verrucariales</taxon>
        <taxon>Verrucariaceae</taxon>
        <taxon>Endocarpon</taxon>
    </lineage>
</organism>
<evidence type="ECO:0000256" key="3">
    <source>
        <dbReference type="SAM" id="MobiDB-lite"/>
    </source>
</evidence>
<gene>
    <name evidence="5" type="ORF">GJ744_000908</name>
</gene>
<evidence type="ECO:0000256" key="1">
    <source>
        <dbReference type="ARBA" id="ARBA00022737"/>
    </source>
</evidence>
<dbReference type="AlphaFoldDB" id="A0A8H7ATG6"/>
<feature type="region of interest" description="Disordered" evidence="3">
    <location>
        <begin position="1"/>
        <end position="41"/>
    </location>
</feature>
<dbReference type="PANTHER" id="PTHR10039:SF15">
    <property type="entry name" value="NACHT DOMAIN-CONTAINING PROTEIN"/>
    <property type="match status" value="1"/>
</dbReference>
<feature type="compositionally biased region" description="Polar residues" evidence="3">
    <location>
        <begin position="27"/>
        <end position="39"/>
    </location>
</feature>
<accession>A0A8H7ATG6</accession>
<feature type="compositionally biased region" description="Basic and acidic residues" evidence="3">
    <location>
        <begin position="1"/>
        <end position="12"/>
    </location>
</feature>
<dbReference type="EMBL" id="JAACFV010000011">
    <property type="protein sequence ID" value="KAF7512647.1"/>
    <property type="molecule type" value="Genomic_DNA"/>
</dbReference>
<name>A0A8H7ATG6_9EURO</name>
<dbReference type="SMART" id="SM00248">
    <property type="entry name" value="ANK"/>
    <property type="match status" value="4"/>
</dbReference>
<dbReference type="Pfam" id="PF00023">
    <property type="entry name" value="Ank"/>
    <property type="match status" value="1"/>
</dbReference>